<feature type="transmembrane region" description="Helical" evidence="7">
    <location>
        <begin position="317"/>
        <end position="342"/>
    </location>
</feature>
<name>A0A9D9IDN1_9BACT</name>
<dbReference type="InterPro" id="IPR003838">
    <property type="entry name" value="ABC3_permease_C"/>
</dbReference>
<organism evidence="9 10">
    <name type="scientific">Candidatus Cryptobacteroides faecavium</name>
    <dbReference type="NCBI Taxonomy" id="2840762"/>
    <lineage>
        <taxon>Bacteria</taxon>
        <taxon>Pseudomonadati</taxon>
        <taxon>Bacteroidota</taxon>
        <taxon>Bacteroidia</taxon>
        <taxon>Bacteroidales</taxon>
        <taxon>Candidatus Cryptobacteroides</taxon>
    </lineage>
</organism>
<evidence type="ECO:0000256" key="6">
    <source>
        <dbReference type="ARBA" id="ARBA00023136"/>
    </source>
</evidence>
<dbReference type="PANTHER" id="PTHR30489">
    <property type="entry name" value="LIPOPROTEIN-RELEASING SYSTEM TRANSMEMBRANE PROTEIN LOLE"/>
    <property type="match status" value="1"/>
</dbReference>
<proteinExistence type="inferred from homology"/>
<feature type="transmembrane region" description="Helical" evidence="7">
    <location>
        <begin position="17"/>
        <end position="39"/>
    </location>
</feature>
<dbReference type="AlphaFoldDB" id="A0A9D9IDN1"/>
<dbReference type="GO" id="GO:0044874">
    <property type="term" value="P:lipoprotein localization to outer membrane"/>
    <property type="evidence" value="ECO:0007669"/>
    <property type="project" value="TreeGrafter"/>
</dbReference>
<comment type="caution">
    <text evidence="9">The sequence shown here is derived from an EMBL/GenBank/DDBJ whole genome shotgun (WGS) entry which is preliminary data.</text>
</comment>
<feature type="transmembrane region" description="Helical" evidence="7">
    <location>
        <begin position="263"/>
        <end position="296"/>
    </location>
</feature>
<dbReference type="Proteomes" id="UP000823603">
    <property type="component" value="Unassembled WGS sequence"/>
</dbReference>
<reference evidence="9" key="1">
    <citation type="submission" date="2020-10" db="EMBL/GenBank/DDBJ databases">
        <authorList>
            <person name="Gilroy R."/>
        </authorList>
    </citation>
    <scope>NUCLEOTIDE SEQUENCE</scope>
    <source>
        <strain evidence="9">B2-22910</strain>
    </source>
</reference>
<protein>
    <submittedName>
        <fullName evidence="9">FtsX-like permease family protein</fullName>
    </submittedName>
</protein>
<keyword evidence="5 7" id="KW-1133">Transmembrane helix</keyword>
<dbReference type="EMBL" id="JADIMB010000003">
    <property type="protein sequence ID" value="MBO8470265.1"/>
    <property type="molecule type" value="Genomic_DNA"/>
</dbReference>
<evidence type="ECO:0000256" key="5">
    <source>
        <dbReference type="ARBA" id="ARBA00022989"/>
    </source>
</evidence>
<gene>
    <name evidence="9" type="ORF">IAB82_00525</name>
</gene>
<dbReference type="Pfam" id="PF02687">
    <property type="entry name" value="FtsX"/>
    <property type="match status" value="1"/>
</dbReference>
<evidence type="ECO:0000259" key="8">
    <source>
        <dbReference type="Pfam" id="PF02687"/>
    </source>
</evidence>
<evidence type="ECO:0000313" key="10">
    <source>
        <dbReference type="Proteomes" id="UP000823603"/>
    </source>
</evidence>
<sequence>MDVSLFIARKLRFKGRIAVVSIAVSFLVMIIAVSVSSGFRNEIRDGISFLSGDIQLTPVDLNFLDETSPVDRYPSYLEHVRALAGVESASAAVYRAGIIKSGDDIHGVLFKGVEQSAGLLPGQHDTLPPMSVSIPARLASMLHLEPGDALPSYFIGEKVKVRKFTVHSIYDGLVGGDDENLVVFAPISDMQRLNGWSDGQVSALEVILDRRSKSAGRMSDMQQEIGTLVLLYTSDDEESVVARSAVSRYPQIFDWLNLIDFNVFFILILMTAVAGFNMISGLLIMLFENISTIGLLKSLGMADRQIAKIFIIRASSVMLKGILAGNALALLFCLVQGLTHVIRLDPSNYFISYVPVHVDIAAYLAADFAAYVLIMLLLLIPSLFITKIDPARTVRVE</sequence>
<evidence type="ECO:0000256" key="7">
    <source>
        <dbReference type="SAM" id="Phobius"/>
    </source>
</evidence>
<feature type="domain" description="ABC3 transporter permease C-terminal" evidence="8">
    <location>
        <begin position="264"/>
        <end position="390"/>
    </location>
</feature>
<evidence type="ECO:0000256" key="3">
    <source>
        <dbReference type="ARBA" id="ARBA00022475"/>
    </source>
</evidence>
<evidence type="ECO:0000313" key="9">
    <source>
        <dbReference type="EMBL" id="MBO8470265.1"/>
    </source>
</evidence>
<keyword evidence="3" id="KW-1003">Cell membrane</keyword>
<comment type="similarity">
    <text evidence="2">Belongs to the ABC-4 integral membrane protein family. LolC/E subfamily.</text>
</comment>
<dbReference type="InterPro" id="IPR051447">
    <property type="entry name" value="Lipoprotein-release_system"/>
</dbReference>
<keyword evidence="6 7" id="KW-0472">Membrane</keyword>
<keyword evidence="4 7" id="KW-0812">Transmembrane</keyword>
<accession>A0A9D9IDN1</accession>
<evidence type="ECO:0000256" key="1">
    <source>
        <dbReference type="ARBA" id="ARBA00004651"/>
    </source>
</evidence>
<reference evidence="9" key="2">
    <citation type="journal article" date="2021" name="PeerJ">
        <title>Extensive microbial diversity within the chicken gut microbiome revealed by metagenomics and culture.</title>
        <authorList>
            <person name="Gilroy R."/>
            <person name="Ravi A."/>
            <person name="Getino M."/>
            <person name="Pursley I."/>
            <person name="Horton D.L."/>
            <person name="Alikhan N.F."/>
            <person name="Baker D."/>
            <person name="Gharbi K."/>
            <person name="Hall N."/>
            <person name="Watson M."/>
            <person name="Adriaenssens E.M."/>
            <person name="Foster-Nyarko E."/>
            <person name="Jarju S."/>
            <person name="Secka A."/>
            <person name="Antonio M."/>
            <person name="Oren A."/>
            <person name="Chaudhuri R.R."/>
            <person name="La Ragione R."/>
            <person name="Hildebrand F."/>
            <person name="Pallen M.J."/>
        </authorList>
    </citation>
    <scope>NUCLEOTIDE SEQUENCE</scope>
    <source>
        <strain evidence="9">B2-22910</strain>
    </source>
</reference>
<dbReference type="PANTHER" id="PTHR30489:SF0">
    <property type="entry name" value="LIPOPROTEIN-RELEASING SYSTEM TRANSMEMBRANE PROTEIN LOLE"/>
    <property type="match status" value="1"/>
</dbReference>
<evidence type="ECO:0000256" key="4">
    <source>
        <dbReference type="ARBA" id="ARBA00022692"/>
    </source>
</evidence>
<dbReference type="GO" id="GO:0098797">
    <property type="term" value="C:plasma membrane protein complex"/>
    <property type="evidence" value="ECO:0007669"/>
    <property type="project" value="TreeGrafter"/>
</dbReference>
<evidence type="ECO:0000256" key="2">
    <source>
        <dbReference type="ARBA" id="ARBA00005236"/>
    </source>
</evidence>
<feature type="transmembrane region" description="Helical" evidence="7">
    <location>
        <begin position="362"/>
        <end position="385"/>
    </location>
</feature>
<comment type="subcellular location">
    <subcellularLocation>
        <location evidence="1">Cell membrane</location>
        <topology evidence="1">Multi-pass membrane protein</topology>
    </subcellularLocation>
</comment>